<evidence type="ECO:0000256" key="7">
    <source>
        <dbReference type="PIRNR" id="PIRNR036947"/>
    </source>
</evidence>
<dbReference type="Gene3D" id="3.30.505.10">
    <property type="entry name" value="SH2 domain"/>
    <property type="match status" value="2"/>
</dbReference>
<organism evidence="10 11">
    <name type="scientific">Caenorhabditis nigoni</name>
    <dbReference type="NCBI Taxonomy" id="1611254"/>
    <lineage>
        <taxon>Eukaryota</taxon>
        <taxon>Metazoa</taxon>
        <taxon>Ecdysozoa</taxon>
        <taxon>Nematoda</taxon>
        <taxon>Chromadorea</taxon>
        <taxon>Rhabditida</taxon>
        <taxon>Rhabditina</taxon>
        <taxon>Rhabditomorpha</taxon>
        <taxon>Rhabditoidea</taxon>
        <taxon>Rhabditidae</taxon>
        <taxon>Peloderinae</taxon>
        <taxon>Caenorhabditis</taxon>
    </lineage>
</organism>
<dbReference type="InterPro" id="IPR035420">
    <property type="entry name" value="Spt6_SH2"/>
</dbReference>
<dbReference type="InterPro" id="IPR055179">
    <property type="entry name" value="Tex-like_central_region"/>
</dbReference>
<dbReference type="OrthoDB" id="343921at2759"/>
<dbReference type="SUPFAM" id="SSF50249">
    <property type="entry name" value="Nucleic acid-binding proteins"/>
    <property type="match status" value="1"/>
</dbReference>
<dbReference type="Pfam" id="PF17674">
    <property type="entry name" value="HHH_9"/>
    <property type="match status" value="1"/>
</dbReference>
<dbReference type="SUPFAM" id="SSF55550">
    <property type="entry name" value="SH2 domain"/>
    <property type="match status" value="1"/>
</dbReference>
<feature type="compositionally biased region" description="Pro residues" evidence="8">
    <location>
        <begin position="1504"/>
        <end position="1513"/>
    </location>
</feature>
<dbReference type="SMART" id="SM00732">
    <property type="entry name" value="YqgFc"/>
    <property type="match status" value="1"/>
</dbReference>
<dbReference type="Pfam" id="PF00575">
    <property type="entry name" value="S1"/>
    <property type="match status" value="1"/>
</dbReference>
<dbReference type="InterPro" id="IPR028231">
    <property type="entry name" value="Spt6_YqgF"/>
</dbReference>
<dbReference type="InterPro" id="IPR035019">
    <property type="entry name" value="Spt6_SH2_N"/>
</dbReference>
<reference evidence="11" key="1">
    <citation type="submission" date="2017-10" db="EMBL/GenBank/DDBJ databases">
        <title>Rapid genome shrinkage in a self-fertile nematode reveals novel sperm competition proteins.</title>
        <authorList>
            <person name="Yin D."/>
            <person name="Schwarz E.M."/>
            <person name="Thomas C.G."/>
            <person name="Felde R.L."/>
            <person name="Korf I.F."/>
            <person name="Cutter A.D."/>
            <person name="Schartner C.M."/>
            <person name="Ralston E.J."/>
            <person name="Meyer B.J."/>
            <person name="Haag E.S."/>
        </authorList>
    </citation>
    <scope>NUCLEOTIDE SEQUENCE [LARGE SCALE GENOMIC DNA]</scope>
    <source>
        <strain evidence="11">JU1422</strain>
    </source>
</reference>
<dbReference type="InterPro" id="IPR023319">
    <property type="entry name" value="Tex-like_HTH_dom_sf"/>
</dbReference>
<name>A0A2G5UEM1_9PELO</name>
<dbReference type="Gene3D" id="1.10.10.2740">
    <property type="entry name" value="Spt6, Death-like domain"/>
    <property type="match status" value="1"/>
</dbReference>
<dbReference type="InterPro" id="IPR036860">
    <property type="entry name" value="SH2_dom_sf"/>
</dbReference>
<keyword evidence="11" id="KW-1185">Reference proteome</keyword>
<dbReference type="InterPro" id="IPR012337">
    <property type="entry name" value="RNaseH-like_sf"/>
</dbReference>
<dbReference type="InterPro" id="IPR006641">
    <property type="entry name" value="YqgF/RNaseH-like_dom"/>
</dbReference>
<evidence type="ECO:0000256" key="4">
    <source>
        <dbReference type="ARBA" id="ARBA00023242"/>
    </source>
</evidence>
<dbReference type="FunFam" id="1.10.3500.10:FF:000006">
    <property type="entry name" value="Transcription elongation factor spt6"/>
    <property type="match status" value="1"/>
</dbReference>
<dbReference type="GO" id="GO:0031491">
    <property type="term" value="F:nucleosome binding"/>
    <property type="evidence" value="ECO:0007669"/>
    <property type="project" value="TreeGrafter"/>
</dbReference>
<evidence type="ECO:0000256" key="1">
    <source>
        <dbReference type="ARBA" id="ARBA00004123"/>
    </source>
</evidence>
<dbReference type="FunFam" id="1.10.150.850:FF:000001">
    <property type="entry name" value="Transcription elongation factor spt6"/>
    <property type="match status" value="1"/>
</dbReference>
<comment type="similarity">
    <text evidence="2 7">Belongs to the SPT6 family.</text>
</comment>
<evidence type="ECO:0000256" key="2">
    <source>
        <dbReference type="ARBA" id="ARBA00009253"/>
    </source>
</evidence>
<dbReference type="PANTHER" id="PTHR10145:SF6">
    <property type="entry name" value="TRANSCRIPTION ELONGATION FACTOR SPT6"/>
    <property type="match status" value="1"/>
</dbReference>
<dbReference type="CDD" id="cd09928">
    <property type="entry name" value="SH2_Cterm_SPT6_like"/>
    <property type="match status" value="1"/>
</dbReference>
<dbReference type="InterPro" id="IPR032706">
    <property type="entry name" value="Spt6_HHH"/>
</dbReference>
<dbReference type="SMART" id="SM00252">
    <property type="entry name" value="SH2"/>
    <property type="match status" value="1"/>
</dbReference>
<dbReference type="PIRSF" id="PIRSF036947">
    <property type="entry name" value="Spt6"/>
    <property type="match status" value="1"/>
</dbReference>
<feature type="compositionally biased region" description="Acidic residues" evidence="8">
    <location>
        <begin position="45"/>
        <end position="56"/>
    </location>
</feature>
<dbReference type="Gene3D" id="2.40.50.140">
    <property type="entry name" value="Nucleic acid-binding proteins"/>
    <property type="match status" value="1"/>
</dbReference>
<keyword evidence="3 7" id="KW-0804">Transcription</keyword>
<dbReference type="FunFam" id="3.30.505.10:FF:000030">
    <property type="entry name" value="Transcription elongation factor spt6"/>
    <property type="match status" value="1"/>
</dbReference>
<feature type="compositionally biased region" description="Acidic residues" evidence="8">
    <location>
        <begin position="7"/>
        <end position="22"/>
    </location>
</feature>
<dbReference type="InterPro" id="IPR003029">
    <property type="entry name" value="S1_domain"/>
</dbReference>
<dbReference type="GO" id="GO:0140673">
    <property type="term" value="P:transcription elongation-coupled chromatin remodeling"/>
    <property type="evidence" value="ECO:0007669"/>
    <property type="project" value="InterPro"/>
</dbReference>
<dbReference type="EMBL" id="PDUG01000003">
    <property type="protein sequence ID" value="PIC37964.1"/>
    <property type="molecule type" value="Genomic_DNA"/>
</dbReference>
<dbReference type="Pfam" id="PF14632">
    <property type="entry name" value="SPT6_acidic"/>
    <property type="match status" value="1"/>
</dbReference>
<dbReference type="Gene3D" id="3.30.420.140">
    <property type="entry name" value="YqgF/RNase H-like domain"/>
    <property type="match status" value="1"/>
</dbReference>
<dbReference type="STRING" id="1611254.A0A2G5UEM1"/>
<evidence type="ECO:0000259" key="9">
    <source>
        <dbReference type="PROSITE" id="PS50126"/>
    </source>
</evidence>
<comment type="caution">
    <text evidence="10">The sequence shown here is derived from an EMBL/GenBank/DDBJ whole genome shotgun (WGS) entry which is preliminary data.</text>
</comment>
<feature type="region of interest" description="Disordered" evidence="8">
    <location>
        <begin position="1490"/>
        <end position="1521"/>
    </location>
</feature>
<feature type="compositionally biased region" description="Basic and acidic residues" evidence="8">
    <location>
        <begin position="77"/>
        <end position="89"/>
    </location>
</feature>
<dbReference type="Pfam" id="PF14635">
    <property type="entry name" value="HHH_7"/>
    <property type="match status" value="1"/>
</dbReference>
<evidence type="ECO:0000313" key="11">
    <source>
        <dbReference type="Proteomes" id="UP000230233"/>
    </source>
</evidence>
<dbReference type="InterPro" id="IPR017072">
    <property type="entry name" value="TF_Spt6"/>
</dbReference>
<feature type="compositionally biased region" description="Basic residues" evidence="8">
    <location>
        <begin position="26"/>
        <end position="41"/>
    </location>
</feature>
<dbReference type="Pfam" id="PF14639">
    <property type="entry name" value="YqgF"/>
    <property type="match status" value="1"/>
</dbReference>
<dbReference type="GO" id="GO:0003677">
    <property type="term" value="F:DNA binding"/>
    <property type="evidence" value="ECO:0007669"/>
    <property type="project" value="InterPro"/>
</dbReference>
<dbReference type="Gene3D" id="1.10.3500.10">
    <property type="entry name" value="Tex N-terminal region-like"/>
    <property type="match status" value="1"/>
</dbReference>
<accession>A0A2G5UEM1</accession>
<dbReference type="CDD" id="cd09918">
    <property type="entry name" value="SH2_Nterm_SPT6_like"/>
    <property type="match status" value="1"/>
</dbReference>
<dbReference type="Pfam" id="PF22706">
    <property type="entry name" value="Tex_central_region"/>
    <property type="match status" value="1"/>
</dbReference>
<dbReference type="FunFam" id="2.40.50.140:FF:000494">
    <property type="entry name" value="Suppressor of Ty 6 homolog"/>
    <property type="match status" value="1"/>
</dbReference>
<dbReference type="FunFam" id="1.10.10.650:FF:000002">
    <property type="entry name" value="Transcription elongation factor spt6"/>
    <property type="match status" value="1"/>
</dbReference>
<dbReference type="GO" id="GO:0034728">
    <property type="term" value="P:nucleosome organization"/>
    <property type="evidence" value="ECO:0007669"/>
    <property type="project" value="TreeGrafter"/>
</dbReference>
<dbReference type="SUPFAM" id="SSF53098">
    <property type="entry name" value="Ribonuclease H-like"/>
    <property type="match status" value="1"/>
</dbReference>
<dbReference type="FunFam" id="3.30.420.140:FF:000028">
    <property type="entry name" value="Suppressor of Ty 6 homolog"/>
    <property type="match status" value="1"/>
</dbReference>
<dbReference type="InterPro" id="IPR028088">
    <property type="entry name" value="Spt6_HTH_DNA-bd_dom"/>
</dbReference>
<dbReference type="InterPro" id="IPR037027">
    <property type="entry name" value="YqgF/RNaseH-like_dom_sf"/>
</dbReference>
<dbReference type="Proteomes" id="UP000230233">
    <property type="component" value="Chromosome III"/>
</dbReference>
<dbReference type="PANTHER" id="PTHR10145">
    <property type="entry name" value="TRANSCRIPTION ELONGATION FACTOR SPT6"/>
    <property type="match status" value="1"/>
</dbReference>
<dbReference type="FunFam" id="1.10.10.2740:FF:000002">
    <property type="entry name" value="Transcription elongation factor Spt6"/>
    <property type="match status" value="1"/>
</dbReference>
<evidence type="ECO:0000256" key="3">
    <source>
        <dbReference type="ARBA" id="ARBA00023163"/>
    </source>
</evidence>
<dbReference type="Pfam" id="PF14633">
    <property type="entry name" value="SH2_2"/>
    <property type="match status" value="1"/>
</dbReference>
<dbReference type="InterPro" id="IPR012340">
    <property type="entry name" value="NA-bd_OB-fold"/>
</dbReference>
<evidence type="ECO:0000256" key="8">
    <source>
        <dbReference type="SAM" id="MobiDB-lite"/>
    </source>
</evidence>
<feature type="compositionally biased region" description="Acidic residues" evidence="8">
    <location>
        <begin position="167"/>
        <end position="177"/>
    </location>
</feature>
<dbReference type="SUPFAM" id="SSF158832">
    <property type="entry name" value="Tex N-terminal region-like"/>
    <property type="match status" value="1"/>
</dbReference>
<sequence length="1521" mass="176151">MDFIDNQAEESDASTDRSDDDEPQSKKMKMAKDKLKKKKKVVASSDEDEDDEDDEEEGRKEMQGFIADEDDEEEDARSEKSDRSRRSEINDELDDEDLDLIDENLDRQGERKKNRVRLGDSSDEDEPIRRNNQDDDDLQSERGSDDGDKRRGHGGRGGGGYGSDSDRSEDDFIEDDGDAPRRHRKRHRGDEHIPEGAEDDARDVFGVEDFNFDEFYDDDDGEEGLEDEEEEIIEDDGEGGEIKIRRKRDTTKKTTLLESIEPSELERGFLSAADKKIMIEDAPERFQLRRTPVTEADDDELEREAQWIMKFAFEETTVTNQAAVDADDKLECLMNIDSSEMEDKRRAVVNAIKAVLHFIRVRSNSFEVPFIGFYRKESIDNLLTMNNLWTVYDYDEKYCHLSEKKRRLYDLMRRMREYQELSDDITAKRRPINEMDLIDINFAETLEQLTDIHANFQLLYGSLLEDMTKWEKERRAADGEETEYRAKFKSSIRNDKYQMCVENGIGELAGRFGLTAKQFAENLDWRKHDIDQDSAFPLEAAEEYICPAFMDRETVLNGAKFMLAKEISRQPLVRSRVRQEFRDNAHFWVKPTKKGRDTIDETHPLFNKRYIKNKPIRNLTDEEFLLYHKAKQDGLIDMVLMYESDEDQAANQFLVKKFLSDSIFRKDEYTDNVEQWNAVRDQCVNMAITEMLVPYMKEEVYNTILEEAKMAVAKKCRKEFASRIARSGYVPEKEKLDEEDEEHSDRRRMMAICYSPVRDEASFGVMVDENGAIVDYLRMVHFTKRGHGGGNTAALKEESMELFKKFVQRRRPHAIALNIEDMECTRLKRDLEEAVAELYSQSKIFSEINVYLMDNELAKVYMRSNISIAENPDHPPTLRQAVSLARQLLDPIPEYAHLWNSDEDIFCLSLHPLQRDIDQEILAQLLNHELVNRVNEEGVDINKCAEFPHYTNMLQFTCGLGPRKATSLLKSIKANDNLIESRSKLVVGCKLGPKVFMNCAGFIRIDTRRVSDKTDAYVEVLDGSRVHPETYEWARKMAVDALEVDDSADPTAALQEIMETPERLRDLDLDAFADELNRQGFGEKKATLYDISSELSERYKDLRAPFVEPSGEALYDLITRSGKEVKVGCKMLGTVQSVQYRKVERDTIDSMIPEHTEEDQYICPSCKIFTAADPQSVREHLLNAGRPGGCVGSACGIRVRLDNGMSAFCPNKFISSSHVDNPLTRVKLNQPYWFKVMAINKEKFSILLSCKSSDLKEDAPADRDDFWDQQQYDDDVAAMKKETTKKKDADTRVKRVIAHPNFHNVSYEAATKMLDEMDWSDCIIRPSANKESGLSVTWKICDRIYHNFFVKESAKDQVFSIGRTLSVGGEDFEDLDELIARFVLPMIQISHEITTHKYFFAQGTSEDTDQVETFVHEKRRELGRSPYVFSASYRQPCQFCISYMFDNSNRIRHEHFKISPRGIRFRQQNFDSLDRMMAWFKRHFNEPPPGIRSSLPYRNTGRTGPPPSAPYQQPPQQQYYR</sequence>
<dbReference type="GO" id="GO:0008023">
    <property type="term" value="C:transcription elongation factor complex"/>
    <property type="evidence" value="ECO:0007669"/>
    <property type="project" value="TreeGrafter"/>
</dbReference>
<dbReference type="PROSITE" id="PS50126">
    <property type="entry name" value="S1"/>
    <property type="match status" value="1"/>
</dbReference>
<feature type="region of interest" description="Disordered" evidence="8">
    <location>
        <begin position="1"/>
        <end position="205"/>
    </location>
</feature>
<feature type="compositionally biased region" description="Acidic residues" evidence="8">
    <location>
        <begin position="67"/>
        <end position="76"/>
    </location>
</feature>
<dbReference type="Pfam" id="PF14641">
    <property type="entry name" value="HTH_44"/>
    <property type="match status" value="1"/>
</dbReference>
<dbReference type="InterPro" id="IPR023323">
    <property type="entry name" value="Tex-like_dom_sf"/>
</dbReference>
<comment type="subunit">
    <text evidence="5 7">Interacts with glp-1 and lin-12.</text>
</comment>
<dbReference type="InterPro" id="IPR041692">
    <property type="entry name" value="HHH_9"/>
</dbReference>
<evidence type="ECO:0000256" key="5">
    <source>
        <dbReference type="ARBA" id="ARBA00062894"/>
    </source>
</evidence>
<feature type="compositionally biased region" description="Acidic residues" evidence="8">
    <location>
        <begin position="90"/>
        <end position="103"/>
    </location>
</feature>
<proteinExistence type="inferred from homology"/>
<dbReference type="Gene3D" id="1.10.10.650">
    <property type="entry name" value="RuvA domain 2-like"/>
    <property type="match status" value="1"/>
</dbReference>
<dbReference type="GO" id="GO:0042393">
    <property type="term" value="F:histone binding"/>
    <property type="evidence" value="ECO:0007669"/>
    <property type="project" value="TreeGrafter"/>
</dbReference>
<comment type="function">
    <text evidence="7">Histone H3-H4 chaperone that plays a role in maintenance of chromatin structure during RNA polymerase II transcription elongation.</text>
</comment>
<dbReference type="InterPro" id="IPR042066">
    <property type="entry name" value="Spt6_death-like"/>
</dbReference>
<gene>
    <name evidence="10" type="primary">Cni-emb-5</name>
    <name evidence="10" type="synonym">Cnig_chr_III.g10123</name>
    <name evidence="10" type="ORF">B9Z55_010123</name>
</gene>
<protein>
    <recommendedName>
        <fullName evidence="6 7">Suppressor of Ty 6 homolog</fullName>
    </recommendedName>
</protein>
<feature type="domain" description="S1 motif" evidence="9">
    <location>
        <begin position="1196"/>
        <end position="1251"/>
    </location>
</feature>
<dbReference type="SUPFAM" id="SSF47781">
    <property type="entry name" value="RuvA domain 2-like"/>
    <property type="match status" value="2"/>
</dbReference>
<dbReference type="InterPro" id="IPR010994">
    <property type="entry name" value="RuvA_2-like"/>
</dbReference>
<dbReference type="Gene3D" id="1.10.150.850">
    <property type="entry name" value="Spt6, helix-hairpin-helix domain"/>
    <property type="match status" value="1"/>
</dbReference>
<keyword evidence="4 7" id="KW-0539">Nucleus</keyword>
<dbReference type="InterPro" id="IPR000980">
    <property type="entry name" value="SH2"/>
</dbReference>
<dbReference type="InterPro" id="IPR035018">
    <property type="entry name" value="Spt6_SH2_C"/>
</dbReference>
<comment type="subcellular location">
    <subcellularLocation>
        <location evidence="1 7">Nucleus</location>
    </subcellularLocation>
</comment>
<evidence type="ECO:0000256" key="6">
    <source>
        <dbReference type="ARBA" id="ARBA00070965"/>
    </source>
</evidence>
<evidence type="ECO:0000313" key="10">
    <source>
        <dbReference type="EMBL" id="PIC37964.1"/>
    </source>
</evidence>
<feature type="compositionally biased region" description="Basic and acidic residues" evidence="8">
    <location>
        <begin position="127"/>
        <end position="149"/>
    </location>
</feature>
<dbReference type="InterPro" id="IPR028083">
    <property type="entry name" value="Spt6_acidic_N_dom"/>
</dbReference>